<feature type="domain" description="eCIS core" evidence="1">
    <location>
        <begin position="127"/>
        <end position="202"/>
    </location>
</feature>
<dbReference type="Pfam" id="PF13699">
    <property type="entry name" value="eCIS_core"/>
    <property type="match status" value="1"/>
</dbReference>
<name>A0A6M0RHM7_9CYAN</name>
<sequence>MVEPKSSAQAGFNFGQLQLFSEGDASVDRQAFPIQTKLTLGSPNDKYEQEADQVAADVVQRINAPQEQQPDPIQQASAVSSLQQMKEPEEEGIRRTSLIQCRSDQTDAVSNNLETAINSARGCGQSLSPDIQTRMGQAMGADFSGVRVHTDAQADNLNRSIQAKAFTTGRDVFFRQGEYQPGSRAGQELIAHELTHTIQQGQSPTVQAKLHNGSTVVQRDVTTGFQEDTPDDIVGDVDLSGFTDQSTKTHLGGKQELLDDPETTTTTKVGDGTVTTTETSKKGFSGVAAAAQKISESDDTSVKEAFQALARAGAFGEAAAKKVKETSSGTKMEVEGKSSGFVGGESEVVSTKVVDVIDGLTIMARATTKAGLGFDLEGLAQISKEVGGMELSAQLKSKLSGFAGVMAEAKGKLNITAFGIAASGSAKVMAGVKSEGEVTVNIKAGELGGEAQGKFEALAGVEAGVEGQISVSLLGISASGKAEAFAGSKVKTSGSAAVKYQGRILFKISGEVEASAGVGASIEGTFSFENGKLVIGGKLAGALGLGGGGGVTLTVDFKEIGLVIKEKLKNALTRKALDNTSISDQDRKSTDDLTPEQEENMKSELFEVAHPHLLAYAKKKETRKSKGKAKNLVKRENIQEILDKKVRKNSKVSKYLEYKFSDGILEQACRAAFGDQLVDPDGIIIQAGVIRSFPLTVGSTPKDGFKKLF</sequence>
<gene>
    <name evidence="2" type="ORF">DXZ20_08620</name>
</gene>
<organism evidence="2 3">
    <name type="scientific">Adonisia turfae CCMR0081</name>
    <dbReference type="NCBI Taxonomy" id="2292702"/>
    <lineage>
        <taxon>Bacteria</taxon>
        <taxon>Bacillati</taxon>
        <taxon>Cyanobacteriota</taxon>
        <taxon>Adonisia</taxon>
        <taxon>Adonisia turfae</taxon>
    </lineage>
</organism>
<reference evidence="2 3" key="1">
    <citation type="journal article" date="2020" name="Microb. Ecol.">
        <title>Ecogenomics of the Marine Benthic Filamentous Cyanobacterium Adonisia.</title>
        <authorList>
            <person name="Walter J.M."/>
            <person name="Coutinho F.H."/>
            <person name="Leomil L."/>
            <person name="Hargreaves P.I."/>
            <person name="Campeao M.E."/>
            <person name="Vieira V.V."/>
            <person name="Silva B.S."/>
            <person name="Fistarol G.O."/>
            <person name="Salomon P.S."/>
            <person name="Sawabe T."/>
            <person name="Mino S."/>
            <person name="Hosokawa M."/>
            <person name="Miyashita H."/>
            <person name="Maruyama F."/>
            <person name="van Verk M.C."/>
            <person name="Dutilh B.E."/>
            <person name="Thompson C.C."/>
            <person name="Thompson F.L."/>
        </authorList>
    </citation>
    <scope>NUCLEOTIDE SEQUENCE [LARGE SCALE GENOMIC DNA]</scope>
    <source>
        <strain evidence="2 3">CCMR0081</strain>
    </source>
</reference>
<evidence type="ECO:0000313" key="2">
    <source>
        <dbReference type="EMBL" id="NEZ55734.1"/>
    </source>
</evidence>
<protein>
    <submittedName>
        <fullName evidence="2">DUF4157 domain-containing protein</fullName>
    </submittedName>
</protein>
<evidence type="ECO:0000259" key="1">
    <source>
        <dbReference type="Pfam" id="PF13699"/>
    </source>
</evidence>
<keyword evidence="3" id="KW-1185">Reference proteome</keyword>
<dbReference type="AlphaFoldDB" id="A0A6M0RHM7"/>
<proteinExistence type="predicted"/>
<dbReference type="InterPro" id="IPR025295">
    <property type="entry name" value="eCIS_core_dom"/>
</dbReference>
<dbReference type="EMBL" id="QXHD01000004">
    <property type="protein sequence ID" value="NEZ55734.1"/>
    <property type="molecule type" value="Genomic_DNA"/>
</dbReference>
<comment type="caution">
    <text evidence="2">The sequence shown here is derived from an EMBL/GenBank/DDBJ whole genome shotgun (WGS) entry which is preliminary data.</text>
</comment>
<dbReference type="Proteomes" id="UP000481033">
    <property type="component" value="Unassembled WGS sequence"/>
</dbReference>
<accession>A0A6M0RHM7</accession>
<evidence type="ECO:0000313" key="3">
    <source>
        <dbReference type="Proteomes" id="UP000481033"/>
    </source>
</evidence>